<organism evidence="1 2">
    <name type="scientific">Telmatocola sphagniphila</name>
    <dbReference type="NCBI Taxonomy" id="1123043"/>
    <lineage>
        <taxon>Bacteria</taxon>
        <taxon>Pseudomonadati</taxon>
        <taxon>Planctomycetota</taxon>
        <taxon>Planctomycetia</taxon>
        <taxon>Gemmatales</taxon>
        <taxon>Gemmataceae</taxon>
    </lineage>
</organism>
<name>A0A8E6BAE9_9BACT</name>
<dbReference type="InterPro" id="IPR021254">
    <property type="entry name" value="DUF2806"/>
</dbReference>
<evidence type="ECO:0000313" key="1">
    <source>
        <dbReference type="EMBL" id="QVL34726.1"/>
    </source>
</evidence>
<gene>
    <name evidence="1" type="ORF">KIH39_12700</name>
</gene>
<dbReference type="KEGG" id="tsph:KIH39_12700"/>
<evidence type="ECO:0000313" key="2">
    <source>
        <dbReference type="Proteomes" id="UP000676194"/>
    </source>
</evidence>
<reference evidence="1" key="1">
    <citation type="submission" date="2021-05" db="EMBL/GenBank/DDBJ databases">
        <title>Complete genome sequence of the cellulolytic planctomycete Telmatocola sphagniphila SP2T and characterization of the first cellulase from planctomycetes.</title>
        <authorList>
            <person name="Rakitin A.L."/>
            <person name="Beletsky A.V."/>
            <person name="Naumoff D.G."/>
            <person name="Kulichevskaya I.S."/>
            <person name="Mardanov A.V."/>
            <person name="Ravin N.V."/>
            <person name="Dedysh S.N."/>
        </authorList>
    </citation>
    <scope>NUCLEOTIDE SEQUENCE</scope>
    <source>
        <strain evidence="1">SP2T</strain>
    </source>
</reference>
<dbReference type="RefSeq" id="WP_213499998.1">
    <property type="nucleotide sequence ID" value="NZ_CP074694.1"/>
</dbReference>
<dbReference type="EMBL" id="CP074694">
    <property type="protein sequence ID" value="QVL34726.1"/>
    <property type="molecule type" value="Genomic_DNA"/>
</dbReference>
<sequence length="313" mass="36102">MSPGSAAYDITRAVADSTYEKFGTLAKYLGKPIEEWLQPWLMHRKVKYEMRDKIIAEATKEQIAVMRQDHEWNLEDRASERCRREEIRRQQNIENIVVSSVEQIPSDQTPIQINDDWSAQFIENCKDISDETMQKLWSKILAGELSKPGSCSLKTMAILRTMNKSDAELFSTLKSFVWESAESQYIVINFEKMRIYSNNAIFQNFDYNSLIDLEHFGLIHLSTPATIIQSYNEFSSVSWRYFDKSIKLTKRNSTGNPTGSNLKIDVGEVHLTKSGKDLMRLVSGNPMDSYIEAAVKYFQSRFLNVQFEPQSSP</sequence>
<dbReference type="Proteomes" id="UP000676194">
    <property type="component" value="Chromosome"/>
</dbReference>
<dbReference type="AlphaFoldDB" id="A0A8E6BAE9"/>
<proteinExistence type="predicted"/>
<accession>A0A8E6BAE9</accession>
<dbReference type="Pfam" id="PF10987">
    <property type="entry name" value="DUF2806"/>
    <property type="match status" value="1"/>
</dbReference>
<keyword evidence="2" id="KW-1185">Reference proteome</keyword>
<protein>
    <submittedName>
        <fullName evidence="1">DUF2806 domain-containing protein</fullName>
    </submittedName>
</protein>